<protein>
    <submittedName>
        <fullName evidence="4">Bacteroides conjugative transposon TraM protein</fullName>
    </submittedName>
</protein>
<feature type="domain" description="Conjugative transposon TraM C-terminal" evidence="3">
    <location>
        <begin position="376"/>
        <end position="525"/>
    </location>
</feature>
<dbReference type="AlphaFoldDB" id="A0A1M5JGX2"/>
<feature type="transmembrane region" description="Helical" evidence="2">
    <location>
        <begin position="127"/>
        <end position="144"/>
    </location>
</feature>
<keyword evidence="2" id="KW-1133">Transmembrane helix</keyword>
<keyword evidence="2" id="KW-0472">Membrane</keyword>
<feature type="region of interest" description="Disordered" evidence="1">
    <location>
        <begin position="302"/>
        <end position="323"/>
    </location>
</feature>
<reference evidence="5" key="1">
    <citation type="submission" date="2016-11" db="EMBL/GenBank/DDBJ databases">
        <authorList>
            <person name="Varghese N."/>
            <person name="Submissions S."/>
        </authorList>
    </citation>
    <scope>NUCLEOTIDE SEQUENCE [LARGE SCALE GENOMIC DNA]</scope>
    <source>
        <strain evidence="5">DSM 17963</strain>
    </source>
</reference>
<proteinExistence type="predicted"/>
<gene>
    <name evidence="4" type="ORF">SAMN05443663_102709</name>
</gene>
<evidence type="ECO:0000313" key="5">
    <source>
        <dbReference type="Proteomes" id="UP000184071"/>
    </source>
</evidence>
<sequence>MKKILRNLDRWTGALDRRWDRMPLEKQHRFIRLFFWGYVLLTAAVITKVWRERSENYHIMVTGHIDNPMDRDKKDCYPSVKAKKKERKFMKTKEKKAGVMIRESASENQMDREDWKTGRLERLKKPLIFGLMGIVCAGCLYLIFRPSSDSGKKLDIGLNSIVPQAADNEMQGDKAKAYEQEMLEQKQEQKRNALTTLADYWKQDSVTGNEQPAAEHPVLPGRLESRESNSGLSTYRNAQKELGSFYKDSGGDADMLRREVAELKSELAQRDAAPSVTVDGQLALMEKSYQMAAKYLPSAPGAQQLQRADSSGLANRPSNADAPYFAGAAPQRKTAVSVLHPTAEAGADAEPGVRLNARSFYTADAKEREVSVRNSIKACVDQTQTVIDGSAVKVRLLEDAGLADVTLVKGTVLTSTARMQNGRLQLKISSMVLNGTITAVDINVFDVDGQQGLAVPFSQERTAVGQMAGNMGQQSATSLMLTQSAGQQVAADLSRGVLQGISGYFSKKVKTPKVMLKAGYQLFLVSKKQ</sequence>
<dbReference type="InterPro" id="IPR055407">
    <property type="entry name" value="TraM_C"/>
</dbReference>
<keyword evidence="2" id="KW-0812">Transmembrane</keyword>
<dbReference type="EMBL" id="FQWC01000002">
    <property type="protein sequence ID" value="SHG39520.1"/>
    <property type="molecule type" value="Genomic_DNA"/>
</dbReference>
<evidence type="ECO:0000256" key="1">
    <source>
        <dbReference type="SAM" id="MobiDB-lite"/>
    </source>
</evidence>
<keyword evidence="5" id="KW-1185">Reference proteome</keyword>
<dbReference type="RefSeq" id="WP_317043476.1">
    <property type="nucleotide sequence ID" value="NZ_FQWC01000002.1"/>
</dbReference>
<dbReference type="Proteomes" id="UP000184071">
    <property type="component" value="Unassembled WGS sequence"/>
</dbReference>
<evidence type="ECO:0000259" key="3">
    <source>
        <dbReference type="Pfam" id="PF12508"/>
    </source>
</evidence>
<dbReference type="Pfam" id="PF12508">
    <property type="entry name" value="Transposon_TraM"/>
    <property type="match status" value="1"/>
</dbReference>
<organism evidence="4 5">
    <name type="scientific">Flavobacterium defluvii</name>
    <dbReference type="NCBI Taxonomy" id="370979"/>
    <lineage>
        <taxon>Bacteria</taxon>
        <taxon>Pseudomonadati</taxon>
        <taxon>Bacteroidota</taxon>
        <taxon>Flavobacteriia</taxon>
        <taxon>Flavobacteriales</taxon>
        <taxon>Flavobacteriaceae</taxon>
        <taxon>Flavobacterium</taxon>
    </lineage>
</organism>
<evidence type="ECO:0000256" key="2">
    <source>
        <dbReference type="SAM" id="Phobius"/>
    </source>
</evidence>
<evidence type="ECO:0000313" key="4">
    <source>
        <dbReference type="EMBL" id="SHG39520.1"/>
    </source>
</evidence>
<accession>A0A1M5JGX2</accession>
<name>A0A1M5JGX2_9FLAO</name>
<feature type="region of interest" description="Disordered" evidence="1">
    <location>
        <begin position="205"/>
        <end position="232"/>
    </location>
</feature>
<feature type="compositionally biased region" description="Polar residues" evidence="1">
    <location>
        <begin position="302"/>
        <end position="318"/>
    </location>
</feature>
<dbReference type="STRING" id="370979.SAMN05443663_102709"/>
<dbReference type="NCBIfam" id="TIGR03779">
    <property type="entry name" value="Bac_Flav_CT_M"/>
    <property type="match status" value="1"/>
</dbReference>
<dbReference type="InterPro" id="IPR022187">
    <property type="entry name" value="Conjug_transposon_TraM"/>
</dbReference>